<comment type="cofactor">
    <cofactor evidence="1">
        <name>Fe cation</name>
        <dbReference type="ChEBI" id="CHEBI:24875"/>
    </cofactor>
</comment>
<name>A0AAV4D7J3_9GAST</name>
<accession>A0AAV4D7J3</accession>
<reference evidence="2 3" key="1">
    <citation type="journal article" date="2021" name="Elife">
        <title>Chloroplast acquisition without the gene transfer in kleptoplastic sea slugs, Plakobranchus ocellatus.</title>
        <authorList>
            <person name="Maeda T."/>
            <person name="Takahashi S."/>
            <person name="Yoshida T."/>
            <person name="Shimamura S."/>
            <person name="Takaki Y."/>
            <person name="Nagai Y."/>
            <person name="Toyoda A."/>
            <person name="Suzuki Y."/>
            <person name="Arimoto A."/>
            <person name="Ishii H."/>
            <person name="Satoh N."/>
            <person name="Nishiyama T."/>
            <person name="Hasebe M."/>
            <person name="Maruyama T."/>
            <person name="Minagawa J."/>
            <person name="Obokata J."/>
            <person name="Shigenobu S."/>
        </authorList>
    </citation>
    <scope>NUCLEOTIDE SEQUENCE [LARGE SCALE GENOMIC DNA]</scope>
</reference>
<evidence type="ECO:0000313" key="3">
    <source>
        <dbReference type="Proteomes" id="UP000735302"/>
    </source>
</evidence>
<evidence type="ECO:0000313" key="2">
    <source>
        <dbReference type="EMBL" id="GFO39960.1"/>
    </source>
</evidence>
<protein>
    <submittedName>
        <fullName evidence="2">Phytanoyl-coa dioxygenase like protein</fullName>
    </submittedName>
</protein>
<dbReference type="Proteomes" id="UP000735302">
    <property type="component" value="Unassembled WGS sequence"/>
</dbReference>
<dbReference type="Pfam" id="PF05721">
    <property type="entry name" value="PhyH"/>
    <property type="match status" value="1"/>
</dbReference>
<dbReference type="EMBL" id="BLXT01007556">
    <property type="protein sequence ID" value="GFO39960.1"/>
    <property type="molecule type" value="Genomic_DNA"/>
</dbReference>
<keyword evidence="2" id="KW-0223">Dioxygenase</keyword>
<comment type="caution">
    <text evidence="2">The sequence shown here is derived from an EMBL/GenBank/DDBJ whole genome shotgun (WGS) entry which is preliminary data.</text>
</comment>
<proteinExistence type="predicted"/>
<dbReference type="PANTHER" id="PTHR20883:SF52">
    <property type="entry name" value="ALPHA-KETOGLUTARATE-DEPENDENT HYPOPHOSPHITE DIOXYGENASE-LIKE GENE A2 [PROVISIONAL]-RELATED"/>
    <property type="match status" value="1"/>
</dbReference>
<keyword evidence="3" id="KW-1185">Reference proteome</keyword>
<dbReference type="SUPFAM" id="SSF51197">
    <property type="entry name" value="Clavaminate synthase-like"/>
    <property type="match status" value="1"/>
</dbReference>
<dbReference type="AlphaFoldDB" id="A0AAV4D7J3"/>
<organism evidence="2 3">
    <name type="scientific">Plakobranchus ocellatus</name>
    <dbReference type="NCBI Taxonomy" id="259542"/>
    <lineage>
        <taxon>Eukaryota</taxon>
        <taxon>Metazoa</taxon>
        <taxon>Spiralia</taxon>
        <taxon>Lophotrochozoa</taxon>
        <taxon>Mollusca</taxon>
        <taxon>Gastropoda</taxon>
        <taxon>Heterobranchia</taxon>
        <taxon>Euthyneura</taxon>
        <taxon>Panpulmonata</taxon>
        <taxon>Sacoglossa</taxon>
        <taxon>Placobranchoidea</taxon>
        <taxon>Plakobranchidae</taxon>
        <taxon>Plakobranchus</taxon>
    </lineage>
</organism>
<gene>
    <name evidence="2" type="ORF">PoB_006646500</name>
</gene>
<sequence length="261" mass="29543">MSIKDMQKLAEDFKRDGFVCPIDVLNAQETEELRRNFDQTQDLIGKEKATYSMHNLHVKDEWVLRIATHPRILEPLRVILGPNLILLDSRFICKYPTEGGDEKEAFVAWHQDARYWGLKGDVVSVWLAVDDADDENACMNVIPGTHTNGILEHITETKAGNLLSSNQAIVKDLYDPSKAVSCPVKAGQMSLHQGLLVHGSGTNRSPRRRCGYVIRYVATTARPIEDPDRPRSFPATVLVSGKSDNRDCFEDHAPDWFTWRE</sequence>
<dbReference type="PANTHER" id="PTHR20883">
    <property type="entry name" value="PHYTANOYL-COA DIOXYGENASE DOMAIN CONTAINING 1"/>
    <property type="match status" value="1"/>
</dbReference>
<dbReference type="Gene3D" id="2.60.120.620">
    <property type="entry name" value="q2cbj1_9rhob like domain"/>
    <property type="match status" value="1"/>
</dbReference>
<keyword evidence="2" id="KW-0560">Oxidoreductase</keyword>
<dbReference type="InterPro" id="IPR008775">
    <property type="entry name" value="Phytyl_CoA_dOase-like"/>
</dbReference>
<evidence type="ECO:0000256" key="1">
    <source>
        <dbReference type="ARBA" id="ARBA00001962"/>
    </source>
</evidence>
<dbReference type="GO" id="GO:0051213">
    <property type="term" value="F:dioxygenase activity"/>
    <property type="evidence" value="ECO:0007669"/>
    <property type="project" value="UniProtKB-KW"/>
</dbReference>